<dbReference type="EMBL" id="CAVMJV010000011">
    <property type="protein sequence ID" value="CAK5043373.1"/>
    <property type="molecule type" value="Genomic_DNA"/>
</dbReference>
<comment type="caution">
    <text evidence="1">The sequence shown here is derived from an EMBL/GenBank/DDBJ whole genome shotgun (WGS) entry which is preliminary data.</text>
</comment>
<proteinExistence type="predicted"/>
<protein>
    <submittedName>
        <fullName evidence="1">Uncharacterized protein</fullName>
    </submittedName>
</protein>
<organism evidence="1 2">
    <name type="scientific">Meloidogyne enterolobii</name>
    <name type="common">Root-knot nematode worm</name>
    <name type="synonym">Meloidogyne mayaguensis</name>
    <dbReference type="NCBI Taxonomy" id="390850"/>
    <lineage>
        <taxon>Eukaryota</taxon>
        <taxon>Metazoa</taxon>
        <taxon>Ecdysozoa</taxon>
        <taxon>Nematoda</taxon>
        <taxon>Chromadorea</taxon>
        <taxon>Rhabditida</taxon>
        <taxon>Tylenchina</taxon>
        <taxon>Tylenchomorpha</taxon>
        <taxon>Tylenchoidea</taxon>
        <taxon>Meloidogynidae</taxon>
        <taxon>Meloidogyninae</taxon>
        <taxon>Meloidogyne</taxon>
    </lineage>
</organism>
<evidence type="ECO:0000313" key="2">
    <source>
        <dbReference type="Proteomes" id="UP001497535"/>
    </source>
</evidence>
<name>A0ACB0YEL5_MELEN</name>
<gene>
    <name evidence="1" type="ORF">MENTE1834_LOCUS11108</name>
</gene>
<sequence>MTDDILPSSSAERFSSKNSEDVRILLVGDEGVGKTSIIMALVHDNFCTNVPARCEQVIIPRDVSPDGVLTEIIDYSPREQSEDELISLIQRANVICVTSYWLPLIQKSLGGGEHNRSVLLAANKSDRQDETSHIDKMIPIMNDYLEIETVVECSAKIMKNISEIFFYAQKAVVYPFRPLMSLEEKKLSMKCQKALARIFKEVKQVISDYDPNMLVDNALTLEGFLYLHQMFIQRGRHETVWTVLKRFGHDLNLQLRQDYLLPKFAFIHLLKYFNLKNKDPARFFC</sequence>
<keyword evidence="2" id="KW-1185">Reference proteome</keyword>
<dbReference type="Proteomes" id="UP001497535">
    <property type="component" value="Unassembled WGS sequence"/>
</dbReference>
<reference evidence="1" key="1">
    <citation type="submission" date="2023-11" db="EMBL/GenBank/DDBJ databases">
        <authorList>
            <person name="Poullet M."/>
        </authorList>
    </citation>
    <scope>NUCLEOTIDE SEQUENCE</scope>
    <source>
        <strain evidence="1">E1834</strain>
    </source>
</reference>
<evidence type="ECO:0000313" key="1">
    <source>
        <dbReference type="EMBL" id="CAK5043373.1"/>
    </source>
</evidence>
<accession>A0ACB0YEL5</accession>